<dbReference type="CDD" id="cd03789">
    <property type="entry name" value="GT9_LPS_heptosyltransferase"/>
    <property type="match status" value="1"/>
</dbReference>
<protein>
    <recommendedName>
        <fullName evidence="4">lipopolysaccharide heptosyltransferase II</fullName>
        <ecNumber evidence="4">2.4.99.24</ecNumber>
    </recommendedName>
</protein>
<evidence type="ECO:0000256" key="4">
    <source>
        <dbReference type="ARBA" id="ARBA00044042"/>
    </source>
</evidence>
<gene>
    <name evidence="6" type="primary">waaF</name>
    <name evidence="6" type="ORF">Q4T40_21530</name>
</gene>
<proteinExistence type="inferred from homology"/>
<reference evidence="6 7" key="1">
    <citation type="submission" date="2023-07" db="EMBL/GenBank/DDBJ databases">
        <title>The novel representative of Negativicutes class, Anaeroselena agilis gen. nov. sp. nov.</title>
        <authorList>
            <person name="Prokofeva M.I."/>
            <person name="Elcheninov A.G."/>
            <person name="Klyukina A."/>
            <person name="Kublanov I.V."/>
            <person name="Frolov E.N."/>
            <person name="Podosokorskaya O.A."/>
        </authorList>
    </citation>
    <scope>NUCLEOTIDE SEQUENCE [LARGE SCALE GENOMIC DNA]</scope>
    <source>
        <strain evidence="6 7">4137-cl</strain>
    </source>
</reference>
<evidence type="ECO:0000256" key="3">
    <source>
        <dbReference type="ARBA" id="ARBA00043995"/>
    </source>
</evidence>
<comment type="catalytic activity">
    <reaction evidence="5">
        <text>an L-alpha-D-Hep-(1-&gt;5)-[alpha-Kdo-(2-&gt;4)]-alpha-Kdo-(2-&gt;6)-lipid A + ADP-L-glycero-beta-D-manno-heptose = an L-alpha-D-Hep-(1-&gt;3)-L-alpha-D-Hep-(1-&gt;5)-[alpha-Kdo-(2-&gt;4)]-alpha-Kdo-(2-&gt;6)-lipid A + ADP + H(+)</text>
        <dbReference type="Rhea" id="RHEA:74071"/>
        <dbReference type="ChEBI" id="CHEBI:15378"/>
        <dbReference type="ChEBI" id="CHEBI:61506"/>
        <dbReference type="ChEBI" id="CHEBI:193068"/>
        <dbReference type="ChEBI" id="CHEBI:193069"/>
        <dbReference type="ChEBI" id="CHEBI:456216"/>
        <dbReference type="EC" id="2.4.99.24"/>
    </reaction>
</comment>
<dbReference type="PANTHER" id="PTHR30160:SF1">
    <property type="entry name" value="LIPOPOLYSACCHARIDE 1,2-N-ACETYLGLUCOSAMINETRANSFERASE-RELATED"/>
    <property type="match status" value="1"/>
</dbReference>
<evidence type="ECO:0000256" key="5">
    <source>
        <dbReference type="ARBA" id="ARBA00047503"/>
    </source>
</evidence>
<evidence type="ECO:0000256" key="2">
    <source>
        <dbReference type="ARBA" id="ARBA00022679"/>
    </source>
</evidence>
<sequence length="341" mass="37010">MLDPAAIKKILVINLAYLGDVILSTPAVRALKAAYPGGEIDMLVIPSTAPVANGNPYIRRVIVYDKRGRHRNLLRLWELIKQLRAEKYDLAVAMNFALRSSLMAWATGAKYRLGYDAQHAAPFLTHVASSSRAAVRHETENYLALLEPLGIITEDTSLTFRVNQEAVVAMRSKVKLTSARPAVAVCPYGRHPLNSWTDQGYAELIKYFSQDGDCYLIGGQAEKESLEKLNALSGGAATVLAGTLSISELAALLQAVDLLISVDTGPLHIAGAVGTPILGLFGRSDFRVWGPKGVNSKVLCTQPPCWPCYQRECDHHDCMGKLGPAEVIATAVAMLKDRDVS</sequence>
<dbReference type="RefSeq" id="WP_413782264.1">
    <property type="nucleotide sequence ID" value="NZ_JAUOZS010000001.1"/>
</dbReference>
<dbReference type="InterPro" id="IPR011910">
    <property type="entry name" value="RfaF"/>
</dbReference>
<dbReference type="InterPro" id="IPR051199">
    <property type="entry name" value="LPS_LOS_Heptosyltrfase"/>
</dbReference>
<dbReference type="EMBL" id="JAUOZS010000001">
    <property type="protein sequence ID" value="MDT8903820.1"/>
    <property type="molecule type" value="Genomic_DNA"/>
</dbReference>
<accession>A0ABU3P586</accession>
<organism evidence="6 7">
    <name type="scientific">Anaeroselena agilis</name>
    <dbReference type="NCBI Taxonomy" id="3063788"/>
    <lineage>
        <taxon>Bacteria</taxon>
        <taxon>Bacillati</taxon>
        <taxon>Bacillota</taxon>
        <taxon>Negativicutes</taxon>
        <taxon>Acetonemataceae</taxon>
        <taxon>Anaeroselena</taxon>
    </lineage>
</organism>
<comment type="caution">
    <text evidence="6">The sequence shown here is derived from an EMBL/GenBank/DDBJ whole genome shotgun (WGS) entry which is preliminary data.</text>
</comment>
<dbReference type="Gene3D" id="3.40.50.2000">
    <property type="entry name" value="Glycogen Phosphorylase B"/>
    <property type="match status" value="2"/>
</dbReference>
<evidence type="ECO:0000313" key="7">
    <source>
        <dbReference type="Proteomes" id="UP001254848"/>
    </source>
</evidence>
<keyword evidence="7" id="KW-1185">Reference proteome</keyword>
<keyword evidence="2" id="KW-0808">Transferase</keyword>
<evidence type="ECO:0000313" key="6">
    <source>
        <dbReference type="EMBL" id="MDT8903820.1"/>
    </source>
</evidence>
<dbReference type="EC" id="2.4.99.24" evidence="4"/>
<dbReference type="PANTHER" id="PTHR30160">
    <property type="entry name" value="TETRAACYLDISACCHARIDE 4'-KINASE-RELATED"/>
    <property type="match status" value="1"/>
</dbReference>
<dbReference type="Proteomes" id="UP001254848">
    <property type="component" value="Unassembled WGS sequence"/>
</dbReference>
<dbReference type="Pfam" id="PF01075">
    <property type="entry name" value="Glyco_transf_9"/>
    <property type="match status" value="1"/>
</dbReference>
<keyword evidence="1" id="KW-0328">Glycosyltransferase</keyword>
<evidence type="ECO:0000256" key="1">
    <source>
        <dbReference type="ARBA" id="ARBA00022676"/>
    </source>
</evidence>
<comment type="similarity">
    <text evidence="3">Belongs to the glycosyltransferase 9 family.</text>
</comment>
<dbReference type="InterPro" id="IPR002201">
    <property type="entry name" value="Glyco_trans_9"/>
</dbReference>
<dbReference type="NCBIfam" id="TIGR02195">
    <property type="entry name" value="heptsyl_trn_II"/>
    <property type="match status" value="1"/>
</dbReference>
<dbReference type="SUPFAM" id="SSF53756">
    <property type="entry name" value="UDP-Glycosyltransferase/glycogen phosphorylase"/>
    <property type="match status" value="1"/>
</dbReference>
<name>A0ABU3P586_9FIRM</name>